<proteinExistence type="predicted"/>
<name>A0A392UK18_9FABA</name>
<dbReference type="Proteomes" id="UP000265520">
    <property type="component" value="Unassembled WGS sequence"/>
</dbReference>
<reference evidence="1 2" key="1">
    <citation type="journal article" date="2018" name="Front. Plant Sci.">
        <title>Red Clover (Trifolium pratense) and Zigzag Clover (T. medium) - A Picture of Genomic Similarities and Differences.</title>
        <authorList>
            <person name="Dluhosova J."/>
            <person name="Istvanek J."/>
            <person name="Nedelnik J."/>
            <person name="Repkova J."/>
        </authorList>
    </citation>
    <scope>NUCLEOTIDE SEQUENCE [LARGE SCALE GENOMIC DNA]</scope>
    <source>
        <strain evidence="2">cv. 10/8</strain>
        <tissue evidence="1">Leaf</tissue>
    </source>
</reference>
<feature type="non-terminal residue" evidence="1">
    <location>
        <position position="1"/>
    </location>
</feature>
<dbReference type="AlphaFoldDB" id="A0A392UK18"/>
<evidence type="ECO:0000313" key="1">
    <source>
        <dbReference type="EMBL" id="MCI73802.1"/>
    </source>
</evidence>
<evidence type="ECO:0000313" key="2">
    <source>
        <dbReference type="Proteomes" id="UP000265520"/>
    </source>
</evidence>
<accession>A0A392UK18</accession>
<comment type="caution">
    <text evidence="1">The sequence shown here is derived from an EMBL/GenBank/DDBJ whole genome shotgun (WGS) entry which is preliminary data.</text>
</comment>
<organism evidence="1 2">
    <name type="scientific">Trifolium medium</name>
    <dbReference type="NCBI Taxonomy" id="97028"/>
    <lineage>
        <taxon>Eukaryota</taxon>
        <taxon>Viridiplantae</taxon>
        <taxon>Streptophyta</taxon>
        <taxon>Embryophyta</taxon>
        <taxon>Tracheophyta</taxon>
        <taxon>Spermatophyta</taxon>
        <taxon>Magnoliopsida</taxon>
        <taxon>eudicotyledons</taxon>
        <taxon>Gunneridae</taxon>
        <taxon>Pentapetalae</taxon>
        <taxon>rosids</taxon>
        <taxon>fabids</taxon>
        <taxon>Fabales</taxon>
        <taxon>Fabaceae</taxon>
        <taxon>Papilionoideae</taxon>
        <taxon>50 kb inversion clade</taxon>
        <taxon>NPAAA clade</taxon>
        <taxon>Hologalegina</taxon>
        <taxon>IRL clade</taxon>
        <taxon>Trifolieae</taxon>
        <taxon>Trifolium</taxon>
    </lineage>
</organism>
<keyword evidence="2" id="KW-1185">Reference proteome</keyword>
<dbReference type="EMBL" id="LXQA010846823">
    <property type="protein sequence ID" value="MCI73802.1"/>
    <property type="molecule type" value="Genomic_DNA"/>
</dbReference>
<sequence length="36" mass="3870">GSLRDAQYMFVFLPVFLVAALRAGLVCAACRPLNEG</sequence>
<protein>
    <submittedName>
        <fullName evidence="1">Uncharacterized protein</fullName>
    </submittedName>
</protein>